<evidence type="ECO:0000256" key="2">
    <source>
        <dbReference type="ARBA" id="ARBA00022737"/>
    </source>
</evidence>
<dbReference type="OMA" id="RPAKLTY"/>
<evidence type="ECO:0000259" key="5">
    <source>
        <dbReference type="Pfam" id="PF25390"/>
    </source>
</evidence>
<evidence type="ECO:0000313" key="7">
    <source>
        <dbReference type="Proteomes" id="UP000002866"/>
    </source>
</evidence>
<protein>
    <recommendedName>
        <fullName evidence="5">RCC1-like domain-containing protein</fullName>
    </recommendedName>
</protein>
<dbReference type="OrthoDB" id="61110at2759"/>
<dbReference type="STRING" id="1071380.I2GV30"/>
<dbReference type="InterPro" id="IPR009091">
    <property type="entry name" value="RCC1/BLIP-II"/>
</dbReference>
<dbReference type="PANTHER" id="PTHR45982">
    <property type="entry name" value="REGULATOR OF CHROMOSOME CONDENSATION"/>
    <property type="match status" value="1"/>
</dbReference>
<dbReference type="InParanoid" id="I2GV30"/>
<accession>I2GV30</accession>
<dbReference type="InterPro" id="IPR058923">
    <property type="entry name" value="RCC1-like_dom"/>
</dbReference>
<feature type="repeat" description="RCC1" evidence="3">
    <location>
        <begin position="297"/>
        <end position="357"/>
    </location>
</feature>
<dbReference type="eggNOG" id="KOG1426">
    <property type="taxonomic scope" value="Eukaryota"/>
</dbReference>
<dbReference type="RefSeq" id="XP_004177501.1">
    <property type="nucleotide sequence ID" value="XM_004177453.1"/>
</dbReference>
<feature type="repeat" description="RCC1" evidence="3">
    <location>
        <begin position="188"/>
        <end position="243"/>
    </location>
</feature>
<dbReference type="EMBL" id="HE806316">
    <property type="protein sequence ID" value="CCH57982.1"/>
    <property type="molecule type" value="Genomic_DNA"/>
</dbReference>
<dbReference type="PRINTS" id="PR00633">
    <property type="entry name" value="RCCNDNSATION"/>
</dbReference>
<keyword evidence="2" id="KW-0677">Repeat</keyword>
<feature type="repeat" description="RCC1" evidence="3">
    <location>
        <begin position="244"/>
        <end position="296"/>
    </location>
</feature>
<feature type="region of interest" description="Disordered" evidence="4">
    <location>
        <begin position="1"/>
        <end position="27"/>
    </location>
</feature>
<evidence type="ECO:0000256" key="3">
    <source>
        <dbReference type="PROSITE-ProRule" id="PRU00235"/>
    </source>
</evidence>
<dbReference type="GO" id="GO:0005737">
    <property type="term" value="C:cytoplasm"/>
    <property type="evidence" value="ECO:0007669"/>
    <property type="project" value="TreeGrafter"/>
</dbReference>
<feature type="domain" description="RCC1-like" evidence="5">
    <location>
        <begin position="48"/>
        <end position="477"/>
    </location>
</feature>
<feature type="repeat" description="RCC1" evidence="3">
    <location>
        <begin position="358"/>
        <end position="426"/>
    </location>
</feature>
<dbReference type="HOGENOM" id="CLU_005210_4_0_1"/>
<feature type="repeat" description="RCC1" evidence="3">
    <location>
        <begin position="47"/>
        <end position="103"/>
    </location>
</feature>
<sequence length="497" mass="55165">MPKRARSTNSTNKTANHQEKKPSKSYTSKIINNINDYKQLNISLEPLDVFTWGTGSMCELGQGPLAKNKEIKRPRINNYLNKEDIGIVSITVGGMHTIALDKNENIWSWGCNDVGALGRDTSGAKEVLKDMDKENASSDEDDDGDLNDLESTPMKIEKHYFKESLDQEAKIVQLTATDNASCILFNNGDVYAWGTFRCNEGILGFYKEDIKIQRTPWKLPSFSKYNIVQIASGKDHLLFLDESGEVFAWGNGQQNQLGRKILERFRLKTLDPRSFGLRHVKYIASGENHCFALKKDGTLVSWGLNQFGQCGISEEIQDGGIVSIPKKVLLPVNSSNGFGKIKMICAGEHHSLLLNEDGDIYSFGRLDMCEVGISKKDLPDYVYKDVHEKPRSIPIPTLLKGNNNEPLPNFKYIDVGSHHSIAISTNGIMYSWGFGDTYAVGLGPTDGDTEIPTRIKNTATADEQMIFVGCGGQFSVAGGIKLSDKLSQKRKTEMGDD</sequence>
<dbReference type="Gene3D" id="2.130.10.30">
    <property type="entry name" value="Regulator of chromosome condensation 1/beta-lactamase-inhibitor protein II"/>
    <property type="match status" value="1"/>
</dbReference>
<dbReference type="KEGG" id="tbl:TBLA_0A01815"/>
<evidence type="ECO:0000256" key="4">
    <source>
        <dbReference type="SAM" id="MobiDB-lite"/>
    </source>
</evidence>
<dbReference type="PROSITE" id="PS50012">
    <property type="entry name" value="RCC1_3"/>
    <property type="match status" value="6"/>
</dbReference>
<evidence type="ECO:0000313" key="6">
    <source>
        <dbReference type="EMBL" id="CCH57982.1"/>
    </source>
</evidence>
<proteinExistence type="predicted"/>
<dbReference type="SUPFAM" id="SSF50985">
    <property type="entry name" value="RCC1/BLIP-II"/>
    <property type="match status" value="1"/>
</dbReference>
<feature type="repeat" description="RCC1" evidence="3">
    <location>
        <begin position="427"/>
        <end position="481"/>
    </location>
</feature>
<keyword evidence="1" id="KW-0344">Guanine-nucleotide releasing factor</keyword>
<dbReference type="PROSITE" id="PS00626">
    <property type="entry name" value="RCC1_2"/>
    <property type="match status" value="2"/>
</dbReference>
<keyword evidence="7" id="KW-1185">Reference proteome</keyword>
<name>I2GV30_HENB6</name>
<dbReference type="Pfam" id="PF25390">
    <property type="entry name" value="WD40_RLD"/>
    <property type="match status" value="1"/>
</dbReference>
<organism evidence="6 7">
    <name type="scientific">Henningerozyma blattae (strain ATCC 34711 / CBS 6284 / DSM 70876 / NBRC 10599 / NRRL Y-10934 / UCD 77-7)</name>
    <name type="common">Yeast</name>
    <name type="synonym">Tetrapisispora blattae</name>
    <dbReference type="NCBI Taxonomy" id="1071380"/>
    <lineage>
        <taxon>Eukaryota</taxon>
        <taxon>Fungi</taxon>
        <taxon>Dikarya</taxon>
        <taxon>Ascomycota</taxon>
        <taxon>Saccharomycotina</taxon>
        <taxon>Saccharomycetes</taxon>
        <taxon>Saccharomycetales</taxon>
        <taxon>Saccharomycetaceae</taxon>
        <taxon>Henningerozyma</taxon>
    </lineage>
</organism>
<dbReference type="InterPro" id="IPR051553">
    <property type="entry name" value="Ran_GTPase-activating"/>
</dbReference>
<dbReference type="GO" id="GO:0005085">
    <property type="term" value="F:guanyl-nucleotide exchange factor activity"/>
    <property type="evidence" value="ECO:0007669"/>
    <property type="project" value="TreeGrafter"/>
</dbReference>
<dbReference type="PROSITE" id="PS00625">
    <property type="entry name" value="RCC1_1"/>
    <property type="match status" value="1"/>
</dbReference>
<dbReference type="GeneID" id="14493069"/>
<dbReference type="Proteomes" id="UP000002866">
    <property type="component" value="Chromosome 1"/>
</dbReference>
<dbReference type="AlphaFoldDB" id="I2GV30"/>
<dbReference type="PANTHER" id="PTHR45982:SF1">
    <property type="entry name" value="REGULATOR OF CHROMOSOME CONDENSATION"/>
    <property type="match status" value="1"/>
</dbReference>
<evidence type="ECO:0000256" key="1">
    <source>
        <dbReference type="ARBA" id="ARBA00022658"/>
    </source>
</evidence>
<gene>
    <name evidence="6" type="primary">TBLA0A01815</name>
    <name evidence="6" type="ORF">TBLA_0A01815</name>
</gene>
<reference evidence="6 7" key="1">
    <citation type="journal article" date="2011" name="Proc. Natl. Acad. Sci. U.S.A.">
        <title>Evolutionary erosion of yeast sex chromosomes by mating-type switching accidents.</title>
        <authorList>
            <person name="Gordon J.L."/>
            <person name="Armisen D."/>
            <person name="Proux-Wera E."/>
            <person name="Oheigeartaigh S.S."/>
            <person name="Byrne K.P."/>
            <person name="Wolfe K.H."/>
        </authorList>
    </citation>
    <scope>NUCLEOTIDE SEQUENCE [LARGE SCALE GENOMIC DNA]</scope>
    <source>
        <strain evidence="7">ATCC 34711 / CBS 6284 / DSM 70876 / NBRC 10599 / NRRL Y-10934 / UCD 77-7</strain>
    </source>
</reference>
<dbReference type="InterPro" id="IPR000408">
    <property type="entry name" value="Reg_chr_condens"/>
</dbReference>